<organism evidence="1 2">
    <name type="scientific">Amycolatopsis marina</name>
    <dbReference type="NCBI Taxonomy" id="490629"/>
    <lineage>
        <taxon>Bacteria</taxon>
        <taxon>Bacillati</taxon>
        <taxon>Actinomycetota</taxon>
        <taxon>Actinomycetes</taxon>
        <taxon>Pseudonocardiales</taxon>
        <taxon>Pseudonocardiaceae</taxon>
        <taxon>Amycolatopsis</taxon>
    </lineage>
</organism>
<sequence>MRGEYGVLASKSALSAAARSRQLPSWDTTWEFVRVLAVDILGECQDAARTEWLARWERARAGRCSSS</sequence>
<proteinExistence type="predicted"/>
<dbReference type="Proteomes" id="UP000243799">
    <property type="component" value="Unassembled WGS sequence"/>
</dbReference>
<name>A0A1I1CGD0_9PSEU</name>
<gene>
    <name evidence="1" type="ORF">SAMN05216266_12449</name>
</gene>
<dbReference type="EMBL" id="FOKG01000024">
    <property type="protein sequence ID" value="SFB59750.1"/>
    <property type="molecule type" value="Genomic_DNA"/>
</dbReference>
<evidence type="ECO:0000313" key="2">
    <source>
        <dbReference type="Proteomes" id="UP000243799"/>
    </source>
</evidence>
<evidence type="ECO:0000313" key="1">
    <source>
        <dbReference type="EMBL" id="SFB59750.1"/>
    </source>
</evidence>
<reference evidence="2" key="1">
    <citation type="submission" date="2016-10" db="EMBL/GenBank/DDBJ databases">
        <authorList>
            <person name="Varghese N."/>
            <person name="Submissions S."/>
        </authorList>
    </citation>
    <scope>NUCLEOTIDE SEQUENCE [LARGE SCALE GENOMIC DNA]</scope>
    <source>
        <strain evidence="2">CGMCC 4.3568</strain>
    </source>
</reference>
<dbReference type="STRING" id="490629.SAMN05216266_12449"/>
<accession>A0A1I1CGD0</accession>
<protein>
    <submittedName>
        <fullName evidence="1">Uncharacterized protein</fullName>
    </submittedName>
</protein>
<dbReference type="AlphaFoldDB" id="A0A1I1CGD0"/>
<keyword evidence="2" id="KW-1185">Reference proteome</keyword>